<dbReference type="InterPro" id="IPR013087">
    <property type="entry name" value="Znf_C2H2_type"/>
</dbReference>
<keyword evidence="6" id="KW-0804">Transcription</keyword>
<evidence type="ECO:0000256" key="5">
    <source>
        <dbReference type="ARBA" id="ARBA00023015"/>
    </source>
</evidence>
<organism evidence="11 12">
    <name type="scientific">Puccinia sorghi</name>
    <dbReference type="NCBI Taxonomy" id="27349"/>
    <lineage>
        <taxon>Eukaryota</taxon>
        <taxon>Fungi</taxon>
        <taxon>Dikarya</taxon>
        <taxon>Basidiomycota</taxon>
        <taxon>Pucciniomycotina</taxon>
        <taxon>Pucciniomycetes</taxon>
        <taxon>Pucciniales</taxon>
        <taxon>Pucciniaceae</taxon>
        <taxon>Puccinia</taxon>
    </lineage>
</organism>
<dbReference type="PANTHER" id="PTHR46179:SF13">
    <property type="entry name" value="C2H2-TYPE DOMAIN-CONTAINING PROTEIN"/>
    <property type="match status" value="1"/>
</dbReference>
<keyword evidence="4" id="KW-0862">Zinc</keyword>
<dbReference type="InterPro" id="IPR051061">
    <property type="entry name" value="Zinc_finger_trans_reg"/>
</dbReference>
<dbReference type="AlphaFoldDB" id="A0A0L6UBB7"/>
<dbReference type="PANTHER" id="PTHR46179">
    <property type="entry name" value="ZINC FINGER PROTEIN"/>
    <property type="match status" value="1"/>
</dbReference>
<dbReference type="PROSITE" id="PS00028">
    <property type="entry name" value="ZINC_FINGER_C2H2_1"/>
    <property type="match status" value="1"/>
</dbReference>
<evidence type="ECO:0000256" key="8">
    <source>
        <dbReference type="PROSITE-ProRule" id="PRU00042"/>
    </source>
</evidence>
<keyword evidence="5" id="KW-0805">Transcription regulation</keyword>
<feature type="compositionally biased region" description="Polar residues" evidence="9">
    <location>
        <begin position="487"/>
        <end position="514"/>
    </location>
</feature>
<gene>
    <name evidence="11" type="ORF">VP01_800g6</name>
</gene>
<evidence type="ECO:0000256" key="6">
    <source>
        <dbReference type="ARBA" id="ARBA00023163"/>
    </source>
</evidence>
<protein>
    <recommendedName>
        <fullName evidence="10">C2H2-type domain-containing protein</fullName>
    </recommendedName>
</protein>
<dbReference type="SMART" id="SM00355">
    <property type="entry name" value="ZnF_C2H2"/>
    <property type="match status" value="1"/>
</dbReference>
<comment type="caution">
    <text evidence="11">The sequence shown here is derived from an EMBL/GenBank/DDBJ whole genome shotgun (WGS) entry which is preliminary data.</text>
</comment>
<dbReference type="VEuPathDB" id="FungiDB:VP01_800g6"/>
<feature type="region of interest" description="Disordered" evidence="9">
    <location>
        <begin position="485"/>
        <end position="573"/>
    </location>
</feature>
<dbReference type="GO" id="GO:0008270">
    <property type="term" value="F:zinc ion binding"/>
    <property type="evidence" value="ECO:0007669"/>
    <property type="project" value="UniProtKB-KW"/>
</dbReference>
<evidence type="ECO:0000256" key="3">
    <source>
        <dbReference type="ARBA" id="ARBA00022771"/>
    </source>
</evidence>
<keyword evidence="7" id="KW-0539">Nucleus</keyword>
<dbReference type="OrthoDB" id="6365676at2759"/>
<evidence type="ECO:0000259" key="10">
    <source>
        <dbReference type="PROSITE" id="PS50157"/>
    </source>
</evidence>
<evidence type="ECO:0000256" key="4">
    <source>
        <dbReference type="ARBA" id="ARBA00022833"/>
    </source>
</evidence>
<keyword evidence="12" id="KW-1185">Reference proteome</keyword>
<keyword evidence="2" id="KW-0479">Metal-binding</keyword>
<evidence type="ECO:0000313" key="12">
    <source>
        <dbReference type="Proteomes" id="UP000037035"/>
    </source>
</evidence>
<dbReference type="Gene3D" id="3.30.160.60">
    <property type="entry name" value="Classic Zinc Finger"/>
    <property type="match status" value="1"/>
</dbReference>
<dbReference type="PROSITE" id="PS50157">
    <property type="entry name" value="ZINC_FINGER_C2H2_2"/>
    <property type="match status" value="1"/>
</dbReference>
<feature type="compositionally biased region" description="Basic and acidic residues" evidence="9">
    <location>
        <begin position="273"/>
        <end position="285"/>
    </location>
</feature>
<dbReference type="GO" id="GO:0005634">
    <property type="term" value="C:nucleus"/>
    <property type="evidence" value="ECO:0007669"/>
    <property type="project" value="UniProtKB-SubCell"/>
</dbReference>
<feature type="region of interest" description="Disordered" evidence="9">
    <location>
        <begin position="273"/>
        <end position="348"/>
    </location>
</feature>
<dbReference type="EMBL" id="LAVV01013506">
    <property type="protein sequence ID" value="KNZ45552.1"/>
    <property type="molecule type" value="Genomic_DNA"/>
</dbReference>
<feature type="compositionally biased region" description="Polar residues" evidence="9">
    <location>
        <begin position="297"/>
        <end position="338"/>
    </location>
</feature>
<evidence type="ECO:0000256" key="9">
    <source>
        <dbReference type="SAM" id="MobiDB-lite"/>
    </source>
</evidence>
<feature type="region of interest" description="Disordered" evidence="9">
    <location>
        <begin position="1"/>
        <end position="28"/>
    </location>
</feature>
<evidence type="ECO:0000256" key="2">
    <source>
        <dbReference type="ARBA" id="ARBA00022723"/>
    </source>
</evidence>
<dbReference type="GO" id="GO:0006357">
    <property type="term" value="P:regulation of transcription by RNA polymerase II"/>
    <property type="evidence" value="ECO:0007669"/>
    <property type="project" value="TreeGrafter"/>
</dbReference>
<feature type="compositionally biased region" description="Low complexity" evidence="9">
    <location>
        <begin position="529"/>
        <end position="541"/>
    </location>
</feature>
<reference evidence="11 12" key="1">
    <citation type="submission" date="2015-08" db="EMBL/GenBank/DDBJ databases">
        <title>Next Generation Sequencing and Analysis of the Genome of Puccinia sorghi L Schw, the Causal Agent of Maize Common Rust.</title>
        <authorList>
            <person name="Rochi L."/>
            <person name="Burguener G."/>
            <person name="Darino M."/>
            <person name="Turjanski A."/>
            <person name="Kreff E."/>
            <person name="Dieguez M.J."/>
            <person name="Sacco F."/>
        </authorList>
    </citation>
    <scope>NUCLEOTIDE SEQUENCE [LARGE SCALE GENOMIC DNA]</scope>
    <source>
        <strain evidence="11 12">RO10H11247</strain>
    </source>
</reference>
<evidence type="ECO:0000256" key="7">
    <source>
        <dbReference type="ARBA" id="ARBA00023242"/>
    </source>
</evidence>
<name>A0A0L6UBB7_9BASI</name>
<sequence>MEFYSSDVLNVSSTGNNQHPNSAINCPSPSSPLIQLPLNNYHHHPHHTTCQIFDEAETLVRAKSDSTALTGGVFQTSNSFQDRPRSSGSILTSSYSEQILRADQQSNNNNSGLNPAGHCLPANQHRQQYQVTSTDQRGQISQLACEDVNNPPPTLHSELDFQFPVTSDSMPRPAPLTLSLGDHDISNSLLDSHQHSASSAGASVVTLGLNSARASKGSSPLKLRVQKKRSHVSMMGLGSCHVDCSDLGGLQFQSSVVDHAFVGFEPTFSFQEHHHSDHELDEERSNNCSPAELSPFSPHQQQAGQENHVQFHTQQQAGWQSFRSNSSLEDDQTQQPLSPTEMAALRSSPPCLTHSSNVYFGSSPLGQYNESGSIPPLAVELSQSPTMLRTGSTASEFSTGSSVNSAGVNPIHVNPLSQPVTPQDDIFAPLSDPFHQSWWTNQNESHSVESLVTSLRASIGQPLVQNSVDHEVGARMPSIFVQPLKIPTTSSGDQDNSRCTSSPYSLPQNKSPHSPSYHFPAKTRRASHRSSLSTHNRSTSSKISSRPFLIEPDYSRLPTKRSRGRRPPISPDLGLPIPDGHLSIGLQSVPGGQAFDPNLNPNAETVKYCELTKTGKPKKIFICQVKGCGKCFNFPSSGAASISSDMFEVFILMISVTYNCPWMACMKSFSRHDNLNQHLRVHRVEEGGEVLNGLHIGSDGVLRSDLDESPVDPGIRGLRDVEVLDRFMIEE</sequence>
<evidence type="ECO:0000313" key="11">
    <source>
        <dbReference type="EMBL" id="KNZ45552.1"/>
    </source>
</evidence>
<accession>A0A0L6UBB7</accession>
<evidence type="ECO:0000256" key="1">
    <source>
        <dbReference type="ARBA" id="ARBA00004123"/>
    </source>
</evidence>
<proteinExistence type="predicted"/>
<feature type="domain" description="C2H2-type" evidence="10">
    <location>
        <begin position="658"/>
        <end position="687"/>
    </location>
</feature>
<keyword evidence="3 8" id="KW-0863">Zinc-finger</keyword>
<dbReference type="STRING" id="27349.A0A0L6UBB7"/>
<comment type="subcellular location">
    <subcellularLocation>
        <location evidence="1">Nucleus</location>
    </subcellularLocation>
</comment>
<dbReference type="Proteomes" id="UP000037035">
    <property type="component" value="Unassembled WGS sequence"/>
</dbReference>
<feature type="compositionally biased region" description="Polar residues" evidence="9">
    <location>
        <begin position="7"/>
        <end position="25"/>
    </location>
</feature>